<evidence type="ECO:0000313" key="1">
    <source>
        <dbReference type="EMBL" id="KAF9729776.1"/>
    </source>
</evidence>
<sequence>MAGGFRALHLLRKVREDQTLTNTDVDDGIPGLHREIGNITYRIVLRRDKHRPIRFHLKNEVAAAPAVAKKLAELGPVNTFFTFEVYENALTIPSFADAASLEEILEARAHWPFHPEHSRALAADILAGISSLRSVGLQRNAFDVRDVLLVGRDNMYFFQIAGIENCTCISDDEPTTSGDLSSLVHILKYVIDRLEPHSFTWIYGFLKDLERRKTLDDAFLKEATQSLPSSADRLHRELEIYLHAVRILGTTMGGSSIGDAR</sequence>
<dbReference type="OrthoDB" id="3741559at2759"/>
<reference evidence="1" key="1">
    <citation type="journal article" date="2020" name="Mol. Plant Microbe Interact.">
        <title>Genome Sequence of the Biocontrol Agent Coniothyrium minitans strain Conio (IMI 134523).</title>
        <authorList>
            <person name="Patel D."/>
            <person name="Shittu T.A."/>
            <person name="Baroncelli R."/>
            <person name="Muthumeenakshi S."/>
            <person name="Osborne T.H."/>
            <person name="Janganan T.K."/>
            <person name="Sreenivasaprasad S."/>
        </authorList>
    </citation>
    <scope>NUCLEOTIDE SEQUENCE</scope>
    <source>
        <strain evidence="1">Conio</strain>
    </source>
</reference>
<dbReference type="AlphaFoldDB" id="A0A9P6KKM6"/>
<dbReference type="EMBL" id="WJXW01000015">
    <property type="protein sequence ID" value="KAF9729776.1"/>
    <property type="molecule type" value="Genomic_DNA"/>
</dbReference>
<name>A0A9P6KKM6_9PLEO</name>
<accession>A0A9P6KKM6</accession>
<evidence type="ECO:0000313" key="2">
    <source>
        <dbReference type="Proteomes" id="UP000756921"/>
    </source>
</evidence>
<protein>
    <recommendedName>
        <fullName evidence="3">Protein kinase domain-containing protein</fullName>
    </recommendedName>
</protein>
<keyword evidence="2" id="KW-1185">Reference proteome</keyword>
<organism evidence="1 2">
    <name type="scientific">Paraphaeosphaeria minitans</name>
    <dbReference type="NCBI Taxonomy" id="565426"/>
    <lineage>
        <taxon>Eukaryota</taxon>
        <taxon>Fungi</taxon>
        <taxon>Dikarya</taxon>
        <taxon>Ascomycota</taxon>
        <taxon>Pezizomycotina</taxon>
        <taxon>Dothideomycetes</taxon>
        <taxon>Pleosporomycetidae</taxon>
        <taxon>Pleosporales</taxon>
        <taxon>Massarineae</taxon>
        <taxon>Didymosphaeriaceae</taxon>
        <taxon>Paraphaeosphaeria</taxon>
    </lineage>
</organism>
<dbReference type="Proteomes" id="UP000756921">
    <property type="component" value="Unassembled WGS sequence"/>
</dbReference>
<comment type="caution">
    <text evidence="1">The sequence shown here is derived from an EMBL/GenBank/DDBJ whole genome shotgun (WGS) entry which is preliminary data.</text>
</comment>
<gene>
    <name evidence="1" type="ORF">PMIN01_11709</name>
</gene>
<evidence type="ECO:0008006" key="3">
    <source>
        <dbReference type="Google" id="ProtNLM"/>
    </source>
</evidence>
<proteinExistence type="predicted"/>